<dbReference type="Proteomes" id="UP000000305">
    <property type="component" value="Unassembled WGS sequence"/>
</dbReference>
<evidence type="ECO:0000313" key="1">
    <source>
        <dbReference type="EMBL" id="EFX64775.1"/>
    </source>
</evidence>
<accession>E9HU05</accession>
<dbReference type="HOGENOM" id="CLU_807920_0_0_1"/>
<name>E9HU05_DAPPU</name>
<dbReference type="OMA" id="NENCHEG"/>
<dbReference type="PANTHER" id="PTHR46601:SF1">
    <property type="entry name" value="ADF-H DOMAIN-CONTAINING PROTEIN"/>
    <property type="match status" value="1"/>
</dbReference>
<protein>
    <submittedName>
        <fullName evidence="1">Uncharacterized protein</fullName>
    </submittedName>
</protein>
<keyword evidence="2" id="KW-1185">Reference proteome</keyword>
<reference evidence="1 2" key="1">
    <citation type="journal article" date="2011" name="Science">
        <title>The ecoresponsive genome of Daphnia pulex.</title>
        <authorList>
            <person name="Colbourne J.K."/>
            <person name="Pfrender M.E."/>
            <person name="Gilbert D."/>
            <person name="Thomas W.K."/>
            <person name="Tucker A."/>
            <person name="Oakley T.H."/>
            <person name="Tokishita S."/>
            <person name="Aerts A."/>
            <person name="Arnold G.J."/>
            <person name="Basu M.K."/>
            <person name="Bauer D.J."/>
            <person name="Caceres C.E."/>
            <person name="Carmel L."/>
            <person name="Casola C."/>
            <person name="Choi J.H."/>
            <person name="Detter J.C."/>
            <person name="Dong Q."/>
            <person name="Dusheyko S."/>
            <person name="Eads B.D."/>
            <person name="Frohlich T."/>
            <person name="Geiler-Samerotte K.A."/>
            <person name="Gerlach D."/>
            <person name="Hatcher P."/>
            <person name="Jogdeo S."/>
            <person name="Krijgsveld J."/>
            <person name="Kriventseva E.V."/>
            <person name="Kultz D."/>
            <person name="Laforsch C."/>
            <person name="Lindquist E."/>
            <person name="Lopez J."/>
            <person name="Manak J.R."/>
            <person name="Muller J."/>
            <person name="Pangilinan J."/>
            <person name="Patwardhan R.P."/>
            <person name="Pitluck S."/>
            <person name="Pritham E.J."/>
            <person name="Rechtsteiner A."/>
            <person name="Rho M."/>
            <person name="Rogozin I.B."/>
            <person name="Sakarya O."/>
            <person name="Salamov A."/>
            <person name="Schaack S."/>
            <person name="Shapiro H."/>
            <person name="Shiga Y."/>
            <person name="Skalitzky C."/>
            <person name="Smith Z."/>
            <person name="Souvorov A."/>
            <person name="Sung W."/>
            <person name="Tang Z."/>
            <person name="Tsuchiya D."/>
            <person name="Tu H."/>
            <person name="Vos H."/>
            <person name="Wang M."/>
            <person name="Wolf Y.I."/>
            <person name="Yamagata H."/>
            <person name="Yamada T."/>
            <person name="Ye Y."/>
            <person name="Shaw J.R."/>
            <person name="Andrews J."/>
            <person name="Crease T.J."/>
            <person name="Tang H."/>
            <person name="Lucas S.M."/>
            <person name="Robertson H.M."/>
            <person name="Bork P."/>
            <person name="Koonin E.V."/>
            <person name="Zdobnov E.M."/>
            <person name="Grigoriev I.V."/>
            <person name="Lynch M."/>
            <person name="Boore J.L."/>
        </authorList>
    </citation>
    <scope>NUCLEOTIDE SEQUENCE [LARGE SCALE GENOMIC DNA]</scope>
</reference>
<dbReference type="InParanoid" id="E9HU05"/>
<evidence type="ECO:0000313" key="2">
    <source>
        <dbReference type="Proteomes" id="UP000000305"/>
    </source>
</evidence>
<dbReference type="EMBL" id="GL732793">
    <property type="protein sequence ID" value="EFX64775.1"/>
    <property type="molecule type" value="Genomic_DNA"/>
</dbReference>
<dbReference type="KEGG" id="dpx:DAPPUDRAFT_333848"/>
<dbReference type="PhylomeDB" id="E9HU05"/>
<dbReference type="PANTHER" id="PTHR46601">
    <property type="entry name" value="ULP_PROTEASE DOMAIN-CONTAINING PROTEIN"/>
    <property type="match status" value="1"/>
</dbReference>
<sequence length="344" mass="39200">MSYAEAFLLSSVPFIMASSHDETDIICCVGKFTKKDCFKENYAKCTVKNLIVLDELPVDDQRVIKLRVGSDYIKTICLHHQCVYFTYFVSTTFQTKHCCDPLKKHRKNNIRLIPGLKLCKWCLEFLESEDFNQSHQTTPTIEDLNSSGALYFDSPKEKVITPRRVISALSNASIISPIVELDRSSSERRLRICSDVLDTVKRNILQSEDLSSFNANDYSELLNSVREKVNSTNNRSNQLSLLTLAPSSWTHEQISAYFGVSKYQAAQANDLKIQSGILAHPPKKKNGHCLSDEEKLRIIGFYTSDEYSRQLPGMKNVKSVKQPCGKRLKIQKRLLLINIKELYA</sequence>
<organism evidence="1 2">
    <name type="scientific">Daphnia pulex</name>
    <name type="common">Water flea</name>
    <dbReference type="NCBI Taxonomy" id="6669"/>
    <lineage>
        <taxon>Eukaryota</taxon>
        <taxon>Metazoa</taxon>
        <taxon>Ecdysozoa</taxon>
        <taxon>Arthropoda</taxon>
        <taxon>Crustacea</taxon>
        <taxon>Branchiopoda</taxon>
        <taxon>Diplostraca</taxon>
        <taxon>Cladocera</taxon>
        <taxon>Anomopoda</taxon>
        <taxon>Daphniidae</taxon>
        <taxon>Daphnia</taxon>
    </lineage>
</organism>
<dbReference type="OrthoDB" id="6343597at2759"/>
<dbReference type="AlphaFoldDB" id="E9HU05"/>
<gene>
    <name evidence="1" type="ORF">DAPPUDRAFT_333848</name>
</gene>
<feature type="non-terminal residue" evidence="1">
    <location>
        <position position="1"/>
    </location>
</feature>
<proteinExistence type="predicted"/>